<dbReference type="PANTHER" id="PTHR31157">
    <property type="entry name" value="SCP DOMAIN-CONTAINING PROTEIN"/>
    <property type="match status" value="1"/>
</dbReference>
<sequence length="192" mass="21044">MKVVATVLLIGALVGTAIVNNLDKSVRDALFSQGLKAAIEAYKKAHPPQLPPNAPEKVEEANKTYVPLILKYINISREQAKLKPVILDAKLCEVARYRAQKLVELGDLTHDIPNIGKASASLRQFGLAVPKFVGENIGIYEAEKNAAYIHQDFMYSEGHRAIILEPRATRVGIGIALDEVGDKWVCEIFASP</sequence>
<dbReference type="PANTHER" id="PTHR31157:SF1">
    <property type="entry name" value="SCP DOMAIN-CONTAINING PROTEIN"/>
    <property type="match status" value="1"/>
</dbReference>
<dbReference type="SUPFAM" id="SSF55797">
    <property type="entry name" value="PR-1-like"/>
    <property type="match status" value="1"/>
</dbReference>
<dbReference type="InterPro" id="IPR014044">
    <property type="entry name" value="CAP_dom"/>
</dbReference>
<accession>A0AAT9LFZ9</accession>
<reference evidence="2" key="2">
    <citation type="journal article" date="2023" name="Biology">
        <title>Prokaryotic Life Associated with Coal-Fire Gas Vents Revealed by Metagenomics.</title>
        <authorList>
            <person name="Kadnikov V.V."/>
            <person name="Mardanov A.V."/>
            <person name="Beletsky A.V."/>
            <person name="Karnachuk O.V."/>
            <person name="Ravin N.V."/>
        </authorList>
    </citation>
    <scope>NUCLEOTIDE SEQUENCE</scope>
    <source>
        <strain evidence="2">Bu02</strain>
    </source>
</reference>
<protein>
    <submittedName>
        <fullName evidence="2">CAP domain-containing protein</fullName>
    </submittedName>
</protein>
<dbReference type="KEGG" id="fcz:IMF26_01350"/>
<feature type="domain" description="SCP" evidence="1">
    <location>
        <begin position="70"/>
        <end position="187"/>
    </location>
</feature>
<evidence type="ECO:0000259" key="1">
    <source>
        <dbReference type="Pfam" id="PF00188"/>
    </source>
</evidence>
<reference evidence="2" key="1">
    <citation type="submission" date="2020-10" db="EMBL/GenBank/DDBJ databases">
        <authorList>
            <person name="Kadnikov V."/>
            <person name="Beletsky A.V."/>
            <person name="Mardanov A.V."/>
            <person name="Karnachuk O.V."/>
            <person name="Ravin N.V."/>
        </authorList>
    </citation>
    <scope>NUCLEOTIDE SEQUENCE</scope>
    <source>
        <strain evidence="2">Bu02</strain>
    </source>
</reference>
<dbReference type="InterPro" id="IPR035940">
    <property type="entry name" value="CAP_sf"/>
</dbReference>
<evidence type="ECO:0000313" key="2">
    <source>
        <dbReference type="EMBL" id="QUL98760.1"/>
    </source>
</evidence>
<name>A0AAT9LFZ9_9FIRM</name>
<dbReference type="Gene3D" id="3.40.33.10">
    <property type="entry name" value="CAP"/>
    <property type="match status" value="1"/>
</dbReference>
<organism evidence="2">
    <name type="scientific">Candidatus Fermentithermobacillus carboniphilus</name>
    <dbReference type="NCBI Taxonomy" id="3085328"/>
    <lineage>
        <taxon>Bacteria</taxon>
        <taxon>Bacillati</taxon>
        <taxon>Bacillota</taxon>
        <taxon>Candidatus Fermentithermobacillia</taxon>
        <taxon>Candidatus Fermentithermobacillales</taxon>
        <taxon>Candidatus Fermentithermobacillaceae</taxon>
        <taxon>Candidatus Fermentithermobacillus</taxon>
    </lineage>
</organism>
<proteinExistence type="predicted"/>
<dbReference type="Pfam" id="PF00188">
    <property type="entry name" value="CAP"/>
    <property type="match status" value="1"/>
</dbReference>
<dbReference type="EMBL" id="CP062796">
    <property type="protein sequence ID" value="QUL98760.1"/>
    <property type="molecule type" value="Genomic_DNA"/>
</dbReference>
<dbReference type="CDD" id="cd05379">
    <property type="entry name" value="CAP_bacterial"/>
    <property type="match status" value="1"/>
</dbReference>
<dbReference type="AlphaFoldDB" id="A0AAT9LFZ9"/>
<gene>
    <name evidence="2" type="ORF">IMF26_01350</name>
</gene>